<reference evidence="1" key="1">
    <citation type="submission" date="2018-02" db="EMBL/GenBank/DDBJ databases">
        <title>Rhizophora mucronata_Transcriptome.</title>
        <authorList>
            <person name="Meera S.P."/>
            <person name="Sreeshan A."/>
            <person name="Augustine A."/>
        </authorList>
    </citation>
    <scope>NUCLEOTIDE SEQUENCE</scope>
    <source>
        <tissue evidence="1">Leaf</tissue>
    </source>
</reference>
<evidence type="ECO:0000313" key="1">
    <source>
        <dbReference type="EMBL" id="MBX55126.1"/>
    </source>
</evidence>
<accession>A0A2P2PK56</accession>
<dbReference type="EMBL" id="GGEC01074642">
    <property type="protein sequence ID" value="MBX55126.1"/>
    <property type="molecule type" value="Transcribed_RNA"/>
</dbReference>
<protein>
    <submittedName>
        <fullName evidence="1">Uncharacterized protein</fullName>
    </submittedName>
</protein>
<name>A0A2P2PK56_RHIMU</name>
<organism evidence="1">
    <name type="scientific">Rhizophora mucronata</name>
    <name type="common">Asiatic mangrove</name>
    <dbReference type="NCBI Taxonomy" id="61149"/>
    <lineage>
        <taxon>Eukaryota</taxon>
        <taxon>Viridiplantae</taxon>
        <taxon>Streptophyta</taxon>
        <taxon>Embryophyta</taxon>
        <taxon>Tracheophyta</taxon>
        <taxon>Spermatophyta</taxon>
        <taxon>Magnoliopsida</taxon>
        <taxon>eudicotyledons</taxon>
        <taxon>Gunneridae</taxon>
        <taxon>Pentapetalae</taxon>
        <taxon>rosids</taxon>
        <taxon>fabids</taxon>
        <taxon>Malpighiales</taxon>
        <taxon>Rhizophoraceae</taxon>
        <taxon>Rhizophora</taxon>
    </lineage>
</organism>
<proteinExistence type="predicted"/>
<sequence length="31" mass="3549">MIPICLNPLLFSKTWFPYCTVALVGLVSFQF</sequence>
<dbReference type="AlphaFoldDB" id="A0A2P2PK56"/>